<dbReference type="InterPro" id="IPR000477">
    <property type="entry name" value="RT_dom"/>
</dbReference>
<dbReference type="GO" id="GO:0008270">
    <property type="term" value="F:zinc ion binding"/>
    <property type="evidence" value="ECO:0007669"/>
    <property type="project" value="InterPro"/>
</dbReference>
<dbReference type="STRING" id="1547922.ISF6_4382"/>
<dbReference type="InterPro" id="IPR043502">
    <property type="entry name" value="DNA/RNA_pol_sf"/>
</dbReference>
<dbReference type="NCBIfam" id="TIGR04416">
    <property type="entry name" value="group_II_RT_mat"/>
    <property type="match status" value="1"/>
</dbReference>
<gene>
    <name evidence="3" type="ORF">ISF6_4382</name>
</gene>
<organism evidence="3 4">
    <name type="scientific">Piscinibacter sakaiensis</name>
    <name type="common">Ideonella sakaiensis</name>
    <dbReference type="NCBI Taxonomy" id="1547922"/>
    <lineage>
        <taxon>Bacteria</taxon>
        <taxon>Pseudomonadati</taxon>
        <taxon>Pseudomonadota</taxon>
        <taxon>Betaproteobacteria</taxon>
        <taxon>Burkholderiales</taxon>
        <taxon>Sphaerotilaceae</taxon>
        <taxon>Piscinibacter</taxon>
    </lineage>
</organism>
<dbReference type="SMART" id="SM00507">
    <property type="entry name" value="HNHc"/>
    <property type="match status" value="1"/>
</dbReference>
<dbReference type="InterPro" id="IPR003615">
    <property type="entry name" value="HNH_nuc"/>
</dbReference>
<dbReference type="CDD" id="cd00085">
    <property type="entry name" value="HNHc"/>
    <property type="match status" value="1"/>
</dbReference>
<feature type="domain" description="Reverse transcriptase" evidence="2">
    <location>
        <begin position="93"/>
        <end position="326"/>
    </location>
</feature>
<dbReference type="PROSITE" id="PS50878">
    <property type="entry name" value="RT_POL"/>
    <property type="match status" value="1"/>
</dbReference>
<evidence type="ECO:0000256" key="1">
    <source>
        <dbReference type="ARBA" id="ARBA00034120"/>
    </source>
</evidence>
<keyword evidence="3" id="KW-0808">Transferase</keyword>
<dbReference type="Pfam" id="PF01844">
    <property type="entry name" value="HNH"/>
    <property type="match status" value="1"/>
</dbReference>
<reference evidence="3 4" key="2">
    <citation type="journal article" date="2016" name="Science">
        <title>A bacterium that degrades and assimilates poly(ethylene terephthalate).</title>
        <authorList>
            <person name="Yoshida S."/>
            <person name="Hiraga K."/>
            <person name="Takehana T."/>
            <person name="Taniguchi I."/>
            <person name="Yamaji H."/>
            <person name="Maeda Y."/>
            <person name="Toyohara K."/>
            <person name="Miyamoto K."/>
            <person name="Kimura Y."/>
            <person name="Oda K."/>
        </authorList>
    </citation>
    <scope>NUCLEOTIDE SEQUENCE [LARGE SCALE GENOMIC DNA]</scope>
    <source>
        <strain evidence="4">NBRC 110686 / TISTR 2288 / 201-F6</strain>
    </source>
</reference>
<dbReference type="SUPFAM" id="SSF56672">
    <property type="entry name" value="DNA/RNA polymerases"/>
    <property type="match status" value="1"/>
</dbReference>
<dbReference type="GO" id="GO:0003964">
    <property type="term" value="F:RNA-directed DNA polymerase activity"/>
    <property type="evidence" value="ECO:0007669"/>
    <property type="project" value="UniProtKB-KW"/>
</dbReference>
<keyword evidence="3" id="KW-0695">RNA-directed DNA polymerase</keyword>
<proteinExistence type="inferred from homology"/>
<dbReference type="Pfam" id="PF00078">
    <property type="entry name" value="RVT_1"/>
    <property type="match status" value="1"/>
</dbReference>
<dbReference type="RefSeq" id="WP_054022060.1">
    <property type="nucleotide sequence ID" value="NZ_BBYR01000068.1"/>
</dbReference>
<dbReference type="GO" id="GO:0004519">
    <property type="term" value="F:endonuclease activity"/>
    <property type="evidence" value="ECO:0007669"/>
    <property type="project" value="InterPro"/>
</dbReference>
<dbReference type="EMBL" id="BBYR01000068">
    <property type="protein sequence ID" value="GAP38188.1"/>
    <property type="molecule type" value="Genomic_DNA"/>
</dbReference>
<protein>
    <submittedName>
        <fullName evidence="3">Retron-type RNA-directed DNA polymerase</fullName>
        <ecNumber evidence="3">2.7.7.49</ecNumber>
    </submittedName>
</protein>
<accession>A0A0K8P689</accession>
<evidence type="ECO:0000259" key="2">
    <source>
        <dbReference type="PROSITE" id="PS50878"/>
    </source>
</evidence>
<dbReference type="InterPro" id="IPR030931">
    <property type="entry name" value="Group_II_RT_mat"/>
</dbReference>
<dbReference type="InterPro" id="IPR051083">
    <property type="entry name" value="GrpII_Intron_Splice-Mob/Def"/>
</dbReference>
<keyword evidence="4" id="KW-1185">Reference proteome</keyword>
<evidence type="ECO:0000313" key="3">
    <source>
        <dbReference type="EMBL" id="GAP38188.1"/>
    </source>
</evidence>
<dbReference type="InterPro" id="IPR013597">
    <property type="entry name" value="Mat_intron_G2"/>
</dbReference>
<dbReference type="PANTHER" id="PTHR34047">
    <property type="entry name" value="NUCLEAR INTRON MATURASE 1, MITOCHONDRIAL-RELATED"/>
    <property type="match status" value="1"/>
</dbReference>
<dbReference type="CDD" id="cd01651">
    <property type="entry name" value="RT_G2_intron"/>
    <property type="match status" value="1"/>
</dbReference>
<dbReference type="InterPro" id="IPR025960">
    <property type="entry name" value="RVT_N"/>
</dbReference>
<dbReference type="AlphaFoldDB" id="A0A0K8P689"/>
<dbReference type="Pfam" id="PF13655">
    <property type="entry name" value="RVT_N"/>
    <property type="match status" value="1"/>
</dbReference>
<keyword evidence="3" id="KW-0548">Nucleotidyltransferase</keyword>
<reference evidence="4" key="1">
    <citation type="submission" date="2015-07" db="EMBL/GenBank/DDBJ databases">
        <title>Discovery of a poly(ethylene terephthalate assimilation.</title>
        <authorList>
            <person name="Yoshida S."/>
            <person name="Hiraga K."/>
            <person name="Takehana T."/>
            <person name="Taniguchi I."/>
            <person name="Yamaji H."/>
            <person name="Maeda Y."/>
            <person name="Toyohara K."/>
            <person name="Miyamoto K."/>
            <person name="Kimura Y."/>
            <person name="Oda K."/>
        </authorList>
    </citation>
    <scope>NUCLEOTIDE SEQUENCE [LARGE SCALE GENOMIC DNA]</scope>
    <source>
        <strain evidence="4">NBRC 110686 / TISTR 2288 / 201-F6</strain>
    </source>
</reference>
<dbReference type="InterPro" id="IPR002711">
    <property type="entry name" value="HNH"/>
</dbReference>
<dbReference type="OrthoDB" id="8538592at2"/>
<sequence>MDASDCDVASTNWTHWHGIPWQDAHQVVGRLQARIARAAKAGDWRNVRRLQRLLTRSLSAKALAVKRVTENQGRKTPGIDRQTWSTPDEKWQAVGTLHHKGYKPKPMRRVYIPKANGDRRPLGIPTMRDRAMQALHLLALDPTAETTGDSHSYGFRRERSTADAIEQVRNALGRKHSPKWVLEGDIKGCFDNIDHEWLLAHVPMDKGVLRKWLKAGYFEGNTLFPTESGTPQGGIISPVLANLALDGLQSKLAELFRTVREARAAKVNFVRYADDFIITGTSRELLEERVKPLVQEFMRERGLELSEKKTLITQVTDGFDFLGWTVRWQGRMLLTRPSGKNVKNFLEKVRGTLREMRTARQADVIDKLNPVIRGWANYHRSQMATRTFAKTDHRIWQALWRWARRRHPNKGERWIKARYFRRFDGRDWRFAEKDKALTTLTSFHKKPHVKVDGSRNPYSPEDEDYFDARLARRMASDLKGRRKLAWLWYWQEGLCPCCNQKITKATGWHIHHVIKRSNGGSEQMSNLQLLHPNCHRQHHANE</sequence>
<dbReference type="GO" id="GO:0003676">
    <property type="term" value="F:nucleic acid binding"/>
    <property type="evidence" value="ECO:0007669"/>
    <property type="project" value="InterPro"/>
</dbReference>
<dbReference type="Pfam" id="PF08388">
    <property type="entry name" value="GIIM"/>
    <property type="match status" value="1"/>
</dbReference>
<comment type="caution">
    <text evidence="3">The sequence shown here is derived from an EMBL/GenBank/DDBJ whole genome shotgun (WGS) entry which is preliminary data.</text>
</comment>
<evidence type="ECO:0000313" key="4">
    <source>
        <dbReference type="Proteomes" id="UP000037660"/>
    </source>
</evidence>
<dbReference type="EC" id="2.7.7.49" evidence="3"/>
<name>A0A0K8P689_PISS1</name>
<comment type="similarity">
    <text evidence="1">Belongs to the bacterial reverse transcriptase family.</text>
</comment>
<dbReference type="PANTHER" id="PTHR34047:SF8">
    <property type="entry name" value="PROTEIN YKFC"/>
    <property type="match status" value="1"/>
</dbReference>
<dbReference type="Gene3D" id="1.10.30.50">
    <property type="match status" value="1"/>
</dbReference>
<dbReference type="Proteomes" id="UP000037660">
    <property type="component" value="Unassembled WGS sequence"/>
</dbReference>